<organism evidence="5">
    <name type="scientific">Echinostoma caproni</name>
    <dbReference type="NCBI Taxonomy" id="27848"/>
    <lineage>
        <taxon>Eukaryota</taxon>
        <taxon>Metazoa</taxon>
        <taxon>Spiralia</taxon>
        <taxon>Lophotrochozoa</taxon>
        <taxon>Platyhelminthes</taxon>
        <taxon>Trematoda</taxon>
        <taxon>Digenea</taxon>
        <taxon>Plagiorchiida</taxon>
        <taxon>Echinostomata</taxon>
        <taxon>Echinostomatoidea</taxon>
        <taxon>Echinostomatidae</taxon>
        <taxon>Echinostoma</taxon>
    </lineage>
</organism>
<proteinExistence type="predicted"/>
<dbReference type="InterPro" id="IPR053041">
    <property type="entry name" value="Transglut-like_Superfamily_Mod"/>
</dbReference>
<evidence type="ECO:0000259" key="2">
    <source>
        <dbReference type="Pfam" id="PF23265"/>
    </source>
</evidence>
<dbReference type="SUPFAM" id="SSF54001">
    <property type="entry name" value="Cysteine proteinases"/>
    <property type="match status" value="1"/>
</dbReference>
<protein>
    <submittedName>
        <fullName evidence="5">TGc domain-containing protein</fullName>
    </submittedName>
</protein>
<dbReference type="PANTHER" id="PTHR47020:SF1">
    <property type="entry name" value="HILLARIN"/>
    <property type="match status" value="1"/>
</dbReference>
<dbReference type="AlphaFoldDB" id="A0A183A535"/>
<dbReference type="EMBL" id="UZAN01039400">
    <property type="protein sequence ID" value="VDP65327.1"/>
    <property type="molecule type" value="Genomic_DNA"/>
</dbReference>
<dbReference type="Pfam" id="PF23265">
    <property type="entry name" value="Ig-like_KY"/>
    <property type="match status" value="2"/>
</dbReference>
<evidence type="ECO:0000313" key="3">
    <source>
        <dbReference type="EMBL" id="VDP65327.1"/>
    </source>
</evidence>
<reference evidence="3 4" key="2">
    <citation type="submission" date="2018-11" db="EMBL/GenBank/DDBJ databases">
        <authorList>
            <consortium name="Pathogen Informatics"/>
        </authorList>
    </citation>
    <scope>NUCLEOTIDE SEQUENCE [LARGE SCALE GENOMIC DNA]</scope>
    <source>
        <strain evidence="3 4">Egypt</strain>
    </source>
</reference>
<feature type="domain" description="KY-like immunoglobulin-like" evidence="2">
    <location>
        <begin position="662"/>
        <end position="770"/>
    </location>
</feature>
<keyword evidence="4" id="KW-1185">Reference proteome</keyword>
<evidence type="ECO:0000256" key="1">
    <source>
        <dbReference type="SAM" id="MobiDB-lite"/>
    </source>
</evidence>
<gene>
    <name evidence="3" type="ORF">ECPE_LOCUS2070</name>
</gene>
<feature type="compositionally biased region" description="Polar residues" evidence="1">
    <location>
        <begin position="94"/>
        <end position="104"/>
    </location>
</feature>
<feature type="domain" description="KY-like immunoglobulin-like" evidence="2">
    <location>
        <begin position="427"/>
        <end position="572"/>
    </location>
</feature>
<dbReference type="PANTHER" id="PTHR47020">
    <property type="entry name" value="HILLARIN"/>
    <property type="match status" value="1"/>
</dbReference>
<dbReference type="InterPro" id="IPR038765">
    <property type="entry name" value="Papain-like_cys_pep_sf"/>
</dbReference>
<reference evidence="5" key="1">
    <citation type="submission" date="2016-06" db="UniProtKB">
        <authorList>
            <consortium name="WormBaseParasite"/>
        </authorList>
    </citation>
    <scope>IDENTIFICATION</scope>
</reference>
<dbReference type="Proteomes" id="UP000272942">
    <property type="component" value="Unassembled WGS sequence"/>
</dbReference>
<evidence type="ECO:0000313" key="4">
    <source>
        <dbReference type="Proteomes" id="UP000272942"/>
    </source>
</evidence>
<dbReference type="InterPro" id="IPR056564">
    <property type="entry name" value="Ig-like_KY"/>
</dbReference>
<feature type="compositionally biased region" description="Low complexity" evidence="1">
    <location>
        <begin position="36"/>
        <end position="54"/>
    </location>
</feature>
<evidence type="ECO:0000313" key="5">
    <source>
        <dbReference type="WBParaSite" id="ECPE_0000207001-mRNA-1"/>
    </source>
</evidence>
<accession>A0A183A535</accession>
<name>A0A183A535_9TREM</name>
<feature type="region of interest" description="Disordered" evidence="1">
    <location>
        <begin position="25"/>
        <end position="144"/>
    </location>
</feature>
<feature type="compositionally biased region" description="Low complexity" evidence="1">
    <location>
        <begin position="72"/>
        <end position="89"/>
    </location>
</feature>
<dbReference type="WBParaSite" id="ECPE_0000207001-mRNA-1">
    <property type="protein sequence ID" value="ECPE_0000207001-mRNA-1"/>
    <property type="gene ID" value="ECPE_0000207001"/>
</dbReference>
<sequence>MYKRADPDLIAEAFSGLMEPEHAALDVRMATGPGGSSPSYNTSSPGTTGSPYGSHHVGPGGRFGNAESHYNGAAPYTSPPGSSASSGPPYRAPHSQQYDQISSTQGGGGAYAPSVATFYRPDQSTANWGAGPIQREPPKEFVPRPLAPEMSVEKPRPQELPSVSDTAAQRFGSFDVTHALPAEAFRRVDEHAVSISQQQQDNFNQLIWQLIYARNITDELEKVRVIFLWLCTKDLHKMNFDNVKPDSPEEILMGIRTGKSTYAQIFYTLCRQVPPWLSPFDPLNTVSLIQLCLTHVDVEHRLNQIAYHYLNSIRSSTFLSHGFNLFRYAGLHCKLLIGYAKGAEYAPGMHFSGRQGQHSWNAVLVDKVWRLVDCHWAARRLIGKRPSPENVRYGLDMFYFLANPGQLIYTHFPHDSDWQLLRHPISLKEFENLAPVKSAFFKYNLNLVTHRNAVIVTTEPEVRVEISFPAGADQYMSFTFGLSIDNKEGSEDYRGLPLSRYGRQEISVRQNKSIFYVRPPRPGAYKLLIYAKHQGASHRTSQSDNGRITDYGSDTNSENMYGAVCEYRLVANFGPNTSLPPYPPCQSSSYGPNERNVNGGREAIFVVFLPEAGEYGLEIYANNPLRDGNSFFVVWQYIILSDSESPVRGLPNVPPAYLGPMPRFESMGLSTASHPDPFVQANTGELCIQLNTRPDIPLRIMAQLIHASNDVSEDCSQQVLQQMRDNQVFFLIRFPHPGFFKFQIYALPFSEPGESLPGVFNYLLEATQVHRGRNGQVMPFPQQFAQWKEGCYLYTPLDGILSPASCSTPQSDMIPFRVSVPRAHAVAVVVGDDWTHLSKVLDRWDGQVSLKPHWGREHQLSLCANYDDGDGNYGTLLEFTLSSR</sequence>
<dbReference type="OrthoDB" id="6129702at2759"/>